<feature type="region of interest" description="Disordered" evidence="1">
    <location>
        <begin position="1"/>
        <end position="32"/>
    </location>
</feature>
<dbReference type="EMBL" id="FQUF01000020">
    <property type="protein sequence ID" value="SHE91218.1"/>
    <property type="molecule type" value="Genomic_DNA"/>
</dbReference>
<evidence type="ECO:0000313" key="2">
    <source>
        <dbReference type="EMBL" id="SHE91218.1"/>
    </source>
</evidence>
<name>A0A1M4XCL0_9LACT</name>
<feature type="region of interest" description="Disordered" evidence="1">
    <location>
        <begin position="63"/>
        <end position="114"/>
    </location>
</feature>
<evidence type="ECO:0000256" key="1">
    <source>
        <dbReference type="SAM" id="MobiDB-lite"/>
    </source>
</evidence>
<reference evidence="2 3" key="1">
    <citation type="submission" date="2016-11" db="EMBL/GenBank/DDBJ databases">
        <authorList>
            <person name="Jaros S."/>
            <person name="Januszkiewicz K."/>
            <person name="Wedrychowicz H."/>
        </authorList>
    </citation>
    <scope>NUCLEOTIDE SEQUENCE [LARGE SCALE GENOMIC DNA]</scope>
    <source>
        <strain evidence="2 3">DSM 15692</strain>
    </source>
</reference>
<keyword evidence="3" id="KW-1185">Reference proteome</keyword>
<sequence>MSKYDGPSYFKKNHPKIKPLKEKKEDPKKESWVDQDSYFKNDYKETMPKRVQTRTDLQEEAAEYMQTPSTPFKSSVPPRQMTKKAKEQTNRFRSKQIPKSLQHLEGWATNPAQQTRWQEVRKRLAKEKETYLLFEDHLAPAIKQELEEEEQKQSLEELAPQKKQTLKNKKNFQQRRKTKTAKTAKVNSRTQEKAERVQEELNHNLLKPNTGLHRSLSKIIAEDQEALESGKNNLGSLFSDKD</sequence>
<feature type="compositionally biased region" description="Basic residues" evidence="1">
    <location>
        <begin position="164"/>
        <end position="182"/>
    </location>
</feature>
<proteinExistence type="predicted"/>
<dbReference type="RefSeq" id="WP_073298165.1">
    <property type="nucleotide sequence ID" value="NZ_FQUF01000020.1"/>
</dbReference>
<organism evidence="2 3">
    <name type="scientific">Atopostipes suicloacalis DSM 15692</name>
    <dbReference type="NCBI Taxonomy" id="1121025"/>
    <lineage>
        <taxon>Bacteria</taxon>
        <taxon>Bacillati</taxon>
        <taxon>Bacillota</taxon>
        <taxon>Bacilli</taxon>
        <taxon>Lactobacillales</taxon>
        <taxon>Carnobacteriaceae</taxon>
        <taxon>Atopostipes</taxon>
    </lineage>
</organism>
<dbReference type="AlphaFoldDB" id="A0A1M4XCL0"/>
<gene>
    <name evidence="2" type="ORF">SAMN02745249_01416</name>
</gene>
<dbReference type="STRING" id="1121025.SAMN02745249_01416"/>
<dbReference type="Proteomes" id="UP000184128">
    <property type="component" value="Unassembled WGS sequence"/>
</dbReference>
<evidence type="ECO:0000313" key="3">
    <source>
        <dbReference type="Proteomes" id="UP000184128"/>
    </source>
</evidence>
<feature type="compositionally biased region" description="Basic and acidic residues" evidence="1">
    <location>
        <begin position="19"/>
        <end position="32"/>
    </location>
</feature>
<protein>
    <submittedName>
        <fullName evidence="2">Uncharacterized protein</fullName>
    </submittedName>
</protein>
<accession>A0A1M4XCL0</accession>
<feature type="region of interest" description="Disordered" evidence="1">
    <location>
        <begin position="149"/>
        <end position="195"/>
    </location>
</feature>